<dbReference type="Proteomes" id="UP001611162">
    <property type="component" value="Unassembled WGS sequence"/>
</dbReference>
<evidence type="ECO:0000313" key="2">
    <source>
        <dbReference type="Proteomes" id="UP001611162"/>
    </source>
</evidence>
<proteinExistence type="predicted"/>
<protein>
    <submittedName>
        <fullName evidence="1">Uncharacterized protein</fullName>
    </submittedName>
</protein>
<evidence type="ECO:0000313" key="1">
    <source>
        <dbReference type="EMBL" id="MFI0914200.1"/>
    </source>
</evidence>
<dbReference type="EMBL" id="JBIRRB010000011">
    <property type="protein sequence ID" value="MFI0914200.1"/>
    <property type="molecule type" value="Genomic_DNA"/>
</dbReference>
<gene>
    <name evidence="1" type="ORF">ACH4TF_27660</name>
</gene>
<dbReference type="RefSeq" id="WP_397614216.1">
    <property type="nucleotide sequence ID" value="NZ_JBIRRB010000011.1"/>
</dbReference>
<reference evidence="1 2" key="1">
    <citation type="submission" date="2024-10" db="EMBL/GenBank/DDBJ databases">
        <title>The Natural Products Discovery Center: Release of the First 8490 Sequenced Strains for Exploring Actinobacteria Biosynthetic Diversity.</title>
        <authorList>
            <person name="Kalkreuter E."/>
            <person name="Kautsar S.A."/>
            <person name="Yang D."/>
            <person name="Bader C.D."/>
            <person name="Teijaro C.N."/>
            <person name="Fluegel L."/>
            <person name="Davis C.M."/>
            <person name="Simpson J.R."/>
            <person name="Lauterbach L."/>
            <person name="Steele A.D."/>
            <person name="Gui C."/>
            <person name="Meng S."/>
            <person name="Li G."/>
            <person name="Viehrig K."/>
            <person name="Ye F."/>
            <person name="Su P."/>
            <person name="Kiefer A.F."/>
            <person name="Nichols A."/>
            <person name="Cepeda A.J."/>
            <person name="Yan W."/>
            <person name="Fan B."/>
            <person name="Jiang Y."/>
            <person name="Adhikari A."/>
            <person name="Zheng C.-J."/>
            <person name="Schuster L."/>
            <person name="Cowan T.M."/>
            <person name="Smanski M.J."/>
            <person name="Chevrette M.G."/>
            <person name="De Carvalho L.P.S."/>
            <person name="Shen B."/>
        </authorList>
    </citation>
    <scope>NUCLEOTIDE SEQUENCE [LARGE SCALE GENOMIC DNA]</scope>
    <source>
        <strain evidence="1 2">NPDC020979</strain>
    </source>
</reference>
<keyword evidence="2" id="KW-1185">Reference proteome</keyword>
<organism evidence="1 2">
    <name type="scientific">Streptomyces abikoensis</name>
    <dbReference type="NCBI Taxonomy" id="97398"/>
    <lineage>
        <taxon>Bacteria</taxon>
        <taxon>Bacillati</taxon>
        <taxon>Actinomycetota</taxon>
        <taxon>Actinomycetes</taxon>
        <taxon>Kitasatosporales</taxon>
        <taxon>Streptomycetaceae</taxon>
        <taxon>Streptomyces</taxon>
    </lineage>
</organism>
<comment type="caution">
    <text evidence="1">The sequence shown here is derived from an EMBL/GenBank/DDBJ whole genome shotgun (WGS) entry which is preliminary data.</text>
</comment>
<name>A0ABW7TBS9_9ACTN</name>
<accession>A0ABW7TBS9</accession>
<sequence length="65" mass="7467">MIYAVFSADRKVIEQFQGDDGIHGSMQLASEALRRRGCYGDFVDRLCTTHQEPWTDCRGCGRRQQ</sequence>